<accession>A0A7G1HT01</accession>
<evidence type="ECO:0000313" key="3">
    <source>
        <dbReference type="EMBL" id="BCI62869.1"/>
    </source>
</evidence>
<protein>
    <recommendedName>
        <fullName evidence="2">Secretion system C-terminal sorting domain-containing protein</fullName>
    </recommendedName>
</protein>
<dbReference type="Proteomes" id="UP000594042">
    <property type="component" value="Chromosome"/>
</dbReference>
<dbReference type="SUPFAM" id="SSF49373">
    <property type="entry name" value="Invasin/intimin cell-adhesion fragments"/>
    <property type="match status" value="1"/>
</dbReference>
<evidence type="ECO:0000313" key="4">
    <source>
        <dbReference type="Proteomes" id="UP000594042"/>
    </source>
</evidence>
<proteinExistence type="predicted"/>
<dbReference type="InterPro" id="IPR008964">
    <property type="entry name" value="Invasin/intimin_cell_adhesion"/>
</dbReference>
<feature type="signal peptide" evidence="1">
    <location>
        <begin position="1"/>
        <end position="24"/>
    </location>
</feature>
<dbReference type="InterPro" id="IPR026444">
    <property type="entry name" value="Secre_tail"/>
</dbReference>
<evidence type="ECO:0000256" key="1">
    <source>
        <dbReference type="SAM" id="SignalP"/>
    </source>
</evidence>
<keyword evidence="4" id="KW-1185">Reference proteome</keyword>
<organism evidence="3 4">
    <name type="scientific">Coprobacter secundus subsp. similis</name>
    <dbReference type="NCBI Taxonomy" id="2751153"/>
    <lineage>
        <taxon>Bacteria</taxon>
        <taxon>Pseudomonadati</taxon>
        <taxon>Bacteroidota</taxon>
        <taxon>Bacteroidia</taxon>
        <taxon>Bacteroidales</taxon>
        <taxon>Barnesiellaceae</taxon>
        <taxon>Coprobacter</taxon>
    </lineage>
</organism>
<name>A0A7G1HT01_9BACT</name>
<dbReference type="SUPFAM" id="SSF50969">
    <property type="entry name" value="YVTN repeat-like/Quinoprotein amine dehydrogenase"/>
    <property type="match status" value="1"/>
</dbReference>
<dbReference type="RefSeq" id="WP_200755710.1">
    <property type="nucleotide sequence ID" value="NZ_AP023322.1"/>
</dbReference>
<keyword evidence="1" id="KW-0732">Signal</keyword>
<evidence type="ECO:0000259" key="2">
    <source>
        <dbReference type="Pfam" id="PF18962"/>
    </source>
</evidence>
<dbReference type="InterPro" id="IPR011044">
    <property type="entry name" value="Quino_amine_DH_bsu"/>
</dbReference>
<reference evidence="4" key="1">
    <citation type="submission" date="2020-07" db="EMBL/GenBank/DDBJ databases">
        <title>Complete genome sequencing of Coprobacter sp. strain 2CBH44.</title>
        <authorList>
            <person name="Sakamoto M."/>
            <person name="Murakami T."/>
            <person name="Mori H."/>
        </authorList>
    </citation>
    <scope>NUCLEOTIDE SEQUENCE [LARGE SCALE GENOMIC DNA]</scope>
    <source>
        <strain evidence="4">2CBH44</strain>
    </source>
</reference>
<dbReference type="NCBIfam" id="TIGR04183">
    <property type="entry name" value="Por_Secre_tail"/>
    <property type="match status" value="1"/>
</dbReference>
<dbReference type="Pfam" id="PF18962">
    <property type="entry name" value="Por_Secre_tail"/>
    <property type="match status" value="1"/>
</dbReference>
<dbReference type="Pfam" id="PF17963">
    <property type="entry name" value="Big_9"/>
    <property type="match status" value="1"/>
</dbReference>
<dbReference type="KEGG" id="copr:Cop2CBH44_12220"/>
<dbReference type="Gene3D" id="2.60.40.1080">
    <property type="match status" value="1"/>
</dbReference>
<sequence length="1410" mass="157781">MRNFYRKKTWLTLMLLCMVSSIFAGNQFIPKTYSFTDIAKTSKLTLNLSMTDIFEYPDGIDKSANFDDLGITVKIESSDTEISDLYKYEYYNYGKVQTLYLWLMPNKAGDADVKVTLTYQGETIENTIHISLKKVLAKDDSFVVEPKGELTADVLKNDQWMNNSDMKTARITIDEQPQYGTATVVSGTSYPVINYVPDTKADNYTFDRLKYTVTLATGEKSSATAKINIHLNPYASKILGYLPAPGQFTNTMDDPTVILGTQGGMISLGAFGGYVILGFDQPIKNDPRNPYGVDFTLKGNSFIANLYGVWSEPGAVQVMKDLNGNGIPDDGEWYELAGSDYWLSTTKRNVEMTYYNPSYNKRYTVPWTTNQGESGAVLTNQFHNQSYYPDPYTYECGREQVTFSGNIIRSSIDMSSPSYIEFYRAPAFGYCDNRGYDKTDLTVAHNPYYNDENGNATDGFDLSWAVDKNGNHVELDQVDFVKVYCAGSANAGWLGEWSTEVLGAAITTPNPDYVPQDYYLNYIGITQLQVIEGQTCQYEGFLFKNGRPVKEGTQRWWLSDNTVGNIDNTGKFTATKEGETWIYFSQKDDIAKDSIQISVVKLKKVVIDLEGNASTVSNDSTTMIVNETIFINAQCEDSRDENLNGNTANRYIYETFDWTTSNPEIGTIKNGSFTANKVGRTKVIIRSTSDPTLSDTILVIVKDIPEIKPVNSPIRIAYDKPKGEFSNSELFTTGNDATVYMEEVTAVNGKVQVSLEKNVLKYSFNTREYCNDILRFRATCYKQEKTIEIPIIYAPDNEGMSKHILFTDNNGKGNSSIMGYQVNTKETKTLLSNIQADSISNMLNDGAFVYVSTGNTISRYNITTEELVASISLKSKAKHQLALYKNMLLVTDANGDNTDLKIYYKTDLKPVGTVSINDIAKVMTVVGNNAYVITNDVAMKSSNLATIDLNTFEISLQELEKKALNVSVITVKDNIIYAIGRCNDNFDCTIFSYDISNKTISSDSWGTEYPMFLASPIALTPLSGDFIMLVSGNAFVKYNITTKEIEDGRFMELGYDLFPMGSVYDAEENKYYVAYCSEDGTQQKAAIFDNQFNKLEEIENIGNHPQMMSILSTINDNDIPTISSSKSNLSCYERATSASKLSINKQWFTDRENNFSIYTRDLDKHSDWLSLDNTYNNTNGNLQLLAQYTGDVATDSIATISIEAIDHLGYSVIRDVEITIKPRVYMPVSIAKDVEAIQDAEDMLIPIKNIFSYPGSSTYGLTFMTTVETNDNEDLVSATIKNDNLVLSFGESKFGKAQIKLRQTVSHQTYGEKFCETEFTVNVKEKPAVGVEDTSNDIISIYPNPATNYIYVNTEINAQIEIFNIDGQLVKSINISSSKEPINIQDLTAGNYLVRITTEKEVLSSKLIKK</sequence>
<feature type="chain" id="PRO_5028996337" description="Secretion system C-terminal sorting domain-containing protein" evidence="1">
    <location>
        <begin position="25"/>
        <end position="1410"/>
    </location>
</feature>
<gene>
    <name evidence="3" type="ORF">Cop2CBH44_12220</name>
</gene>
<dbReference type="EMBL" id="AP023322">
    <property type="protein sequence ID" value="BCI62869.1"/>
    <property type="molecule type" value="Genomic_DNA"/>
</dbReference>
<feature type="domain" description="Secretion system C-terminal sorting" evidence="2">
    <location>
        <begin position="1341"/>
        <end position="1408"/>
    </location>
</feature>